<dbReference type="SMART" id="SM00091">
    <property type="entry name" value="PAS"/>
    <property type="match status" value="2"/>
</dbReference>
<comment type="subunit">
    <text evidence="14">At low DSF concentrations, interacts with RpfF.</text>
</comment>
<dbReference type="KEGG" id="aram:KAR29_08205"/>
<comment type="catalytic activity">
    <reaction evidence="1">
        <text>ATP + protein L-histidine = ADP + protein N-phospho-L-histidine.</text>
        <dbReference type="EC" id="2.7.13.3"/>
    </reaction>
</comment>
<evidence type="ECO:0000256" key="8">
    <source>
        <dbReference type="ARBA" id="ARBA00022741"/>
    </source>
</evidence>
<feature type="domain" description="HPt" evidence="24">
    <location>
        <begin position="1239"/>
        <end position="1332"/>
    </location>
</feature>
<evidence type="ECO:0000256" key="17">
    <source>
        <dbReference type="PROSITE-ProRule" id="PRU00169"/>
    </source>
</evidence>
<evidence type="ECO:0000256" key="2">
    <source>
        <dbReference type="ARBA" id="ARBA00004651"/>
    </source>
</evidence>
<dbReference type="PRINTS" id="PR00344">
    <property type="entry name" value="BCTRLSENSOR"/>
</dbReference>
<dbReference type="CDD" id="cd17546">
    <property type="entry name" value="REC_hyHK_CKI1_RcsC-like"/>
    <property type="match status" value="1"/>
</dbReference>
<dbReference type="PROSITE" id="PS50113">
    <property type="entry name" value="PAC"/>
    <property type="match status" value="1"/>
</dbReference>
<evidence type="ECO:0000259" key="24">
    <source>
        <dbReference type="PROSITE" id="PS50894"/>
    </source>
</evidence>
<dbReference type="InterPro" id="IPR003661">
    <property type="entry name" value="HisK_dim/P_dom"/>
</dbReference>
<evidence type="ECO:0000313" key="25">
    <source>
        <dbReference type="EMBL" id="QTX31364.1"/>
    </source>
</evidence>
<feature type="domain" description="Response regulatory" evidence="22">
    <location>
        <begin position="1084"/>
        <end position="1202"/>
    </location>
</feature>
<dbReference type="Gene3D" id="1.20.120.160">
    <property type="entry name" value="HPT domain"/>
    <property type="match status" value="1"/>
</dbReference>
<dbReference type="EMBL" id="CP072943">
    <property type="protein sequence ID" value="QTX31364.1"/>
    <property type="molecule type" value="Genomic_DNA"/>
</dbReference>
<dbReference type="InterPro" id="IPR036641">
    <property type="entry name" value="HPT_dom_sf"/>
</dbReference>
<accession>A0A9Q7AAZ2</accession>
<dbReference type="InterPro" id="IPR001610">
    <property type="entry name" value="PAC"/>
</dbReference>
<keyword evidence="18" id="KW-0175">Coiled coil</keyword>
<dbReference type="GO" id="GO:0005524">
    <property type="term" value="F:ATP binding"/>
    <property type="evidence" value="ECO:0007669"/>
    <property type="project" value="UniProtKB-KW"/>
</dbReference>
<dbReference type="InterPro" id="IPR000014">
    <property type="entry name" value="PAS"/>
</dbReference>
<keyword evidence="26" id="KW-1185">Reference proteome</keyword>
<dbReference type="Gene3D" id="1.10.287.130">
    <property type="match status" value="1"/>
</dbReference>
<keyword evidence="11 20" id="KW-1133">Transmembrane helix</keyword>
<keyword evidence="13 20" id="KW-0472">Membrane</keyword>
<evidence type="ECO:0000256" key="5">
    <source>
        <dbReference type="ARBA" id="ARBA00022553"/>
    </source>
</evidence>
<evidence type="ECO:0000256" key="3">
    <source>
        <dbReference type="ARBA" id="ARBA00012438"/>
    </source>
</evidence>
<dbReference type="InterPro" id="IPR013655">
    <property type="entry name" value="PAS_fold_3"/>
</dbReference>
<dbReference type="SMART" id="SM00073">
    <property type="entry name" value="HPT"/>
    <property type="match status" value="1"/>
</dbReference>
<evidence type="ECO:0000256" key="6">
    <source>
        <dbReference type="ARBA" id="ARBA00022679"/>
    </source>
</evidence>
<keyword evidence="8" id="KW-0547">Nucleotide-binding</keyword>
<dbReference type="Pfam" id="PF01627">
    <property type="entry name" value="Hpt"/>
    <property type="match status" value="1"/>
</dbReference>
<evidence type="ECO:0000256" key="11">
    <source>
        <dbReference type="ARBA" id="ARBA00022989"/>
    </source>
</evidence>
<keyword evidence="6" id="KW-0808">Transferase</keyword>
<dbReference type="PANTHER" id="PTHR45339">
    <property type="entry name" value="HYBRID SIGNAL TRANSDUCTION HISTIDINE KINASE J"/>
    <property type="match status" value="1"/>
</dbReference>
<dbReference type="Pfam" id="PF02518">
    <property type="entry name" value="HATPase_c"/>
    <property type="match status" value="1"/>
</dbReference>
<dbReference type="InterPro" id="IPR004358">
    <property type="entry name" value="Sig_transdc_His_kin-like_C"/>
</dbReference>
<dbReference type="Gene3D" id="3.30.565.10">
    <property type="entry name" value="Histidine kinase-like ATPase, C-terminal domain"/>
    <property type="match status" value="1"/>
</dbReference>
<keyword evidence="5 17" id="KW-0597">Phosphoprotein</keyword>
<evidence type="ECO:0000313" key="26">
    <source>
        <dbReference type="Proteomes" id="UP000671879"/>
    </source>
</evidence>
<dbReference type="SMART" id="SM00448">
    <property type="entry name" value="REC"/>
    <property type="match status" value="1"/>
</dbReference>
<dbReference type="NCBIfam" id="TIGR00229">
    <property type="entry name" value="sensory_box"/>
    <property type="match status" value="1"/>
</dbReference>
<evidence type="ECO:0000256" key="20">
    <source>
        <dbReference type="SAM" id="Phobius"/>
    </source>
</evidence>
<dbReference type="InterPro" id="IPR011006">
    <property type="entry name" value="CheY-like_superfamily"/>
</dbReference>
<dbReference type="Pfam" id="PF13188">
    <property type="entry name" value="PAS_8"/>
    <property type="match status" value="1"/>
</dbReference>
<dbReference type="SUPFAM" id="SSF47384">
    <property type="entry name" value="Homodimeric domain of signal transducing histidine kinase"/>
    <property type="match status" value="1"/>
</dbReference>
<dbReference type="Pfam" id="PF08447">
    <property type="entry name" value="PAS_3"/>
    <property type="match status" value="1"/>
</dbReference>
<dbReference type="InterPro" id="IPR036890">
    <property type="entry name" value="HATPase_C_sf"/>
</dbReference>
<dbReference type="CDD" id="cd00082">
    <property type="entry name" value="HisKA"/>
    <property type="match status" value="1"/>
</dbReference>
<dbReference type="Pfam" id="PF00512">
    <property type="entry name" value="HisKA"/>
    <property type="match status" value="1"/>
</dbReference>
<dbReference type="InterPro" id="IPR036097">
    <property type="entry name" value="HisK_dim/P_sf"/>
</dbReference>
<dbReference type="GO" id="GO:0005886">
    <property type="term" value="C:plasma membrane"/>
    <property type="evidence" value="ECO:0007669"/>
    <property type="project" value="UniProtKB-SubCell"/>
</dbReference>
<proteinExistence type="predicted"/>
<feature type="transmembrane region" description="Helical" evidence="20">
    <location>
        <begin position="193"/>
        <end position="213"/>
    </location>
</feature>
<keyword evidence="4" id="KW-1003">Cell membrane</keyword>
<name>A0A9Q7AAZ2_9BACT</name>
<feature type="transmembrane region" description="Helical" evidence="20">
    <location>
        <begin position="509"/>
        <end position="531"/>
    </location>
</feature>
<gene>
    <name evidence="25" type="ORF">KAR29_08205</name>
</gene>
<dbReference type="SMART" id="SM00388">
    <property type="entry name" value="HisKA"/>
    <property type="match status" value="1"/>
</dbReference>
<feature type="transmembrane region" description="Helical" evidence="20">
    <location>
        <begin position="225"/>
        <end position="249"/>
    </location>
</feature>
<sequence>MAKKASMSDRAGLRRGMLLFLLALALVLFSMAMLRRMEKERGATLLRETSYLAETFDVEIIRSLAGGEDDRLNSAYQALKERLQRARAFYRASTFVYLMGRRPDGRFFFYADSEPEGSPDESPPGQVYDEMDPRSIAAYSAGLPLVVGPVSDRWGTWISGFVPLLDPQTGQVVAYLGQDVDASSWKREILAEAALPLGVAALLFCVLALLLLFGFREGDRADRPVLRSLFAPLVLVTVALVAGPFLFLWRYAEARRRDDVTVTMEAFRRDFEEALDVQAEELLLLARTFAAFPAKGGEGADDVGAPVLSWSSLYAFLAERGPFDSFSLLDSRRRVLVDRPERIGEDVDNVTVLEAEKQGRAVAGLERGPSGRVSFCVVQPLRDGEALVGYVRLERSLDGLLRRFGRRPGFHLMLLVDKEDLRRPEWEAEMVLLGRDARWEELPDPVILYTPRSGPPESMALGDDPVEGAGASLWRGEEIPLKDLSGHVLARLDVRYDAVRQRASLQKTLLVGASTGALLLATLLGYFYLFLRRTDELVADRQAALAESERNLRDLFRHAVAAISLQQIILDDEGRPVDYLILDANPAFESHTGLALSKCLGRPIRSLLSGAGEAPFVGIFGRVVETGEAANFERFAEPLGRHLAVSAYRVGPGRFATVFFDITAREAARKTLHDERIRLQNVVDATQVATWEWDIPTGRLIVNEQWARLLGFEPDELEPVTYRSWEERAHPADLLSFRGRLEAHFRGATAFFEAYIRLRHREGDWIWIYGRGRVIARDDEGKPLTMFGTHMDVTDAKRNEENLRRVNARLAEAILEAEALAARAEKASRAKSDFLACMSHEIRTPLNGVIGMTGLLLDTELDEEQRRFARIIGDCGESLLHLIDDILDLSRIEAGKPSLEIVDFDPRALADAALDAQSQAAGEKGLALRLSVDEALPPFLRGAAARIRQVLNNLLSNAVKFTPTGEVLLSLSVESETERVAQVRFSVRDTGIGIAGEKRDRLFEAFFQVDGSATRPYGGAGLGLAIAKQLVEMMGGTLYVESEEGKGSTFSFCLPLVKASRADDVAAVEEPFVVEQGRPHRRETILVVEDNDVSSQVALGLLDKLGFRAQAVSGGRKALEVLGKKAYDLVLMDVHMPEMDGMEATRLIRDGGAVLDGNIPVVALTALAMEGDREKCIEAGMNDYVSKPISPAELARVLARWLPEASEGGQPPRESARASEGRGAPSWDEALLLDNLMGDGELARKVARAFLFDGPRQMEALEEAVQSRNRSAVEDLAHSLKGAASNVAGEGVSRLAGSLQIAARGGDLVRVSDLFPSLREAFDILCSELRVFERNVNKEGESP</sequence>
<evidence type="ECO:0000256" key="4">
    <source>
        <dbReference type="ARBA" id="ARBA00022475"/>
    </source>
</evidence>
<evidence type="ECO:0000256" key="9">
    <source>
        <dbReference type="ARBA" id="ARBA00022777"/>
    </source>
</evidence>
<keyword evidence="10" id="KW-0067">ATP-binding</keyword>
<dbReference type="SUPFAM" id="SSF55785">
    <property type="entry name" value="PYP-like sensor domain (PAS domain)"/>
    <property type="match status" value="2"/>
</dbReference>
<dbReference type="SUPFAM" id="SSF52172">
    <property type="entry name" value="CheY-like"/>
    <property type="match status" value="1"/>
</dbReference>
<dbReference type="SMART" id="SM00086">
    <property type="entry name" value="PAC"/>
    <property type="match status" value="1"/>
</dbReference>
<evidence type="ECO:0000256" key="19">
    <source>
        <dbReference type="SAM" id="MobiDB-lite"/>
    </source>
</evidence>
<dbReference type="InterPro" id="IPR008207">
    <property type="entry name" value="Sig_transdc_His_kin_Hpt_dom"/>
</dbReference>
<dbReference type="InterPro" id="IPR005467">
    <property type="entry name" value="His_kinase_dom"/>
</dbReference>
<organism evidence="25 26">
    <name type="scientific">Aminithiophilus ramosus</name>
    <dbReference type="NCBI Taxonomy" id="3029084"/>
    <lineage>
        <taxon>Bacteria</taxon>
        <taxon>Thermotogati</taxon>
        <taxon>Synergistota</taxon>
        <taxon>Synergistia</taxon>
        <taxon>Synergistales</taxon>
        <taxon>Aminithiophilaceae</taxon>
        <taxon>Aminithiophilus</taxon>
    </lineage>
</organism>
<dbReference type="RefSeq" id="WP_274372519.1">
    <property type="nucleotide sequence ID" value="NZ_CP072943.1"/>
</dbReference>
<dbReference type="SMART" id="SM00387">
    <property type="entry name" value="HATPase_c"/>
    <property type="match status" value="1"/>
</dbReference>
<feature type="domain" description="Histidine kinase" evidence="21">
    <location>
        <begin position="837"/>
        <end position="1058"/>
    </location>
</feature>
<evidence type="ECO:0000259" key="21">
    <source>
        <dbReference type="PROSITE" id="PS50109"/>
    </source>
</evidence>
<dbReference type="Proteomes" id="UP000671879">
    <property type="component" value="Chromosome"/>
</dbReference>
<dbReference type="CDD" id="cd16922">
    <property type="entry name" value="HATPase_EvgS-ArcB-TorS-like"/>
    <property type="match status" value="1"/>
</dbReference>
<dbReference type="SUPFAM" id="SSF47226">
    <property type="entry name" value="Histidine-containing phosphotransfer domain, HPT domain"/>
    <property type="match status" value="1"/>
</dbReference>
<dbReference type="InterPro" id="IPR035965">
    <property type="entry name" value="PAS-like_dom_sf"/>
</dbReference>
<dbReference type="EC" id="2.7.13.3" evidence="3"/>
<keyword evidence="12" id="KW-0902">Two-component regulatory system</keyword>
<dbReference type="InterPro" id="IPR029151">
    <property type="entry name" value="Sensor-like_sf"/>
</dbReference>
<dbReference type="SUPFAM" id="SSF103190">
    <property type="entry name" value="Sensory domain-like"/>
    <property type="match status" value="1"/>
</dbReference>
<dbReference type="CDD" id="cd00088">
    <property type="entry name" value="HPT"/>
    <property type="match status" value="1"/>
</dbReference>
<evidence type="ECO:0000256" key="10">
    <source>
        <dbReference type="ARBA" id="ARBA00022840"/>
    </source>
</evidence>
<dbReference type="Pfam" id="PF00072">
    <property type="entry name" value="Response_reg"/>
    <property type="match status" value="1"/>
</dbReference>
<dbReference type="PROSITE" id="PS50894">
    <property type="entry name" value="HPT"/>
    <property type="match status" value="1"/>
</dbReference>
<reference evidence="26" key="1">
    <citation type="submission" date="2021-04" db="EMBL/GenBank/DDBJ databases">
        <title>A novel Synergistetes isolate from a pyrite-forming mixed culture.</title>
        <authorList>
            <person name="Bunk B."/>
            <person name="Sproer C."/>
            <person name="Spring S."/>
            <person name="Pester M."/>
        </authorList>
    </citation>
    <scope>NUCLEOTIDE SEQUENCE [LARGE SCALE GENOMIC DNA]</scope>
    <source>
        <strain evidence="26">J.5.4.2-T.3.5.2</strain>
    </source>
</reference>
<evidence type="ECO:0000256" key="14">
    <source>
        <dbReference type="ARBA" id="ARBA00064003"/>
    </source>
</evidence>
<feature type="region of interest" description="Disordered" evidence="19">
    <location>
        <begin position="1203"/>
        <end position="1223"/>
    </location>
</feature>
<feature type="coiled-coil region" evidence="18">
    <location>
        <begin position="793"/>
        <end position="830"/>
    </location>
</feature>
<dbReference type="PROSITE" id="PS50109">
    <property type="entry name" value="HIS_KIN"/>
    <property type="match status" value="1"/>
</dbReference>
<evidence type="ECO:0000256" key="18">
    <source>
        <dbReference type="SAM" id="Coils"/>
    </source>
</evidence>
<feature type="modified residue" description="Phosphohistidine" evidence="16">
    <location>
        <position position="1278"/>
    </location>
</feature>
<evidence type="ECO:0000256" key="13">
    <source>
        <dbReference type="ARBA" id="ARBA00023136"/>
    </source>
</evidence>
<evidence type="ECO:0000259" key="23">
    <source>
        <dbReference type="PROSITE" id="PS50113"/>
    </source>
</evidence>
<evidence type="ECO:0000256" key="1">
    <source>
        <dbReference type="ARBA" id="ARBA00000085"/>
    </source>
</evidence>
<dbReference type="PANTHER" id="PTHR45339:SF1">
    <property type="entry name" value="HYBRID SIGNAL TRANSDUCTION HISTIDINE KINASE J"/>
    <property type="match status" value="1"/>
</dbReference>
<evidence type="ECO:0000259" key="22">
    <source>
        <dbReference type="PROSITE" id="PS50110"/>
    </source>
</evidence>
<evidence type="ECO:0000256" key="15">
    <source>
        <dbReference type="ARBA" id="ARBA00068150"/>
    </source>
</evidence>
<dbReference type="FunFam" id="3.30.565.10:FF:000010">
    <property type="entry name" value="Sensor histidine kinase RcsC"/>
    <property type="match status" value="1"/>
</dbReference>
<evidence type="ECO:0000256" key="12">
    <source>
        <dbReference type="ARBA" id="ARBA00023012"/>
    </source>
</evidence>
<dbReference type="CDD" id="cd00130">
    <property type="entry name" value="PAS"/>
    <property type="match status" value="1"/>
</dbReference>
<dbReference type="InterPro" id="IPR000700">
    <property type="entry name" value="PAS-assoc_C"/>
</dbReference>
<keyword evidence="9" id="KW-0418">Kinase</keyword>
<dbReference type="InterPro" id="IPR001789">
    <property type="entry name" value="Sig_transdc_resp-reg_receiver"/>
</dbReference>
<dbReference type="FunFam" id="1.10.287.130:FF:000002">
    <property type="entry name" value="Two-component osmosensing histidine kinase"/>
    <property type="match status" value="1"/>
</dbReference>
<dbReference type="Gene3D" id="3.40.50.2300">
    <property type="match status" value="1"/>
</dbReference>
<comment type="subcellular location">
    <subcellularLocation>
        <location evidence="2">Cell membrane</location>
        <topology evidence="2">Multi-pass membrane protein</topology>
    </subcellularLocation>
</comment>
<feature type="modified residue" description="4-aspartylphosphate" evidence="17">
    <location>
        <position position="1133"/>
    </location>
</feature>
<evidence type="ECO:0000256" key="7">
    <source>
        <dbReference type="ARBA" id="ARBA00022692"/>
    </source>
</evidence>
<dbReference type="SUPFAM" id="SSF55874">
    <property type="entry name" value="ATPase domain of HSP90 chaperone/DNA topoisomerase II/histidine kinase"/>
    <property type="match status" value="1"/>
</dbReference>
<keyword evidence="7 20" id="KW-0812">Transmembrane</keyword>
<dbReference type="Gene3D" id="3.30.450.20">
    <property type="entry name" value="PAS domain"/>
    <property type="match status" value="2"/>
</dbReference>
<dbReference type="PROSITE" id="PS50110">
    <property type="entry name" value="RESPONSE_REGULATORY"/>
    <property type="match status" value="1"/>
</dbReference>
<dbReference type="GO" id="GO:0000155">
    <property type="term" value="F:phosphorelay sensor kinase activity"/>
    <property type="evidence" value="ECO:0007669"/>
    <property type="project" value="InterPro"/>
</dbReference>
<feature type="domain" description="PAC" evidence="23">
    <location>
        <begin position="752"/>
        <end position="805"/>
    </location>
</feature>
<protein>
    <recommendedName>
        <fullName evidence="15">Sensory/regulatory protein RpfC</fullName>
        <ecNumber evidence="3">2.7.13.3</ecNumber>
    </recommendedName>
</protein>
<evidence type="ECO:0000256" key="16">
    <source>
        <dbReference type="PROSITE-ProRule" id="PRU00110"/>
    </source>
</evidence>
<dbReference type="InterPro" id="IPR003594">
    <property type="entry name" value="HATPase_dom"/>
</dbReference>